<feature type="chain" id="PRO_5042983762" evidence="1">
    <location>
        <begin position="21"/>
        <end position="309"/>
    </location>
</feature>
<keyword evidence="1" id="KW-0732">Signal</keyword>
<name>A0AAP9U7L7_KLEAE</name>
<sequence length="309" mass="33808">MKPSRSAFLTLMAVSLPALSISTPQIMASALSPDCLQYRVVGLCYWLFCTPFGCTVKTSVKVKHNLPDLVVSAYNTPGDNPWREMAFAGMPVPGAEGGGDTNSRITNSRTKIRFKNADVFGHPAGSTFYRFLSGMGYSCSNDVVPLQPYFISTLDLLAWRGGIPEMLYPEALTPGLRELGNPGDLWGNIYPRSGALGQTNDYKAAAVMAQRAVDIVTRAGQPHVYLPLTASSRPGYWPPEPVQEGKPGNHTWQRLAPRLSTTCAIFPDHPATTDWSDRYAENGSYAWTLWRPYACCQRRGQTFLGSTGG</sequence>
<dbReference type="Proteomes" id="UP000514462">
    <property type="component" value="Chromosome"/>
</dbReference>
<dbReference type="InterPro" id="IPR009649">
    <property type="entry name" value="TraU"/>
</dbReference>
<gene>
    <name evidence="2" type="ORF">HV331_19555</name>
</gene>
<reference evidence="3" key="1">
    <citation type="submission" date="2020-06" db="EMBL/GenBank/DDBJ databases">
        <title>REHAB project genomes.</title>
        <authorList>
            <person name="Shaw L.P."/>
        </authorList>
    </citation>
    <scope>NUCLEOTIDE SEQUENCE [LARGE SCALE GENOMIC DNA]</scope>
    <source>
        <strain evidence="3">RHBSTW-00938</strain>
    </source>
</reference>
<evidence type="ECO:0000313" key="2">
    <source>
        <dbReference type="EMBL" id="QMR41557.1"/>
    </source>
</evidence>
<dbReference type="RefSeq" id="WP_182014650.1">
    <property type="nucleotide sequence ID" value="NZ_CP055904.1"/>
</dbReference>
<dbReference type="AlphaFoldDB" id="A0AAP9U7L7"/>
<dbReference type="InterPro" id="IPR026331">
    <property type="entry name" value="PFL_4710"/>
</dbReference>
<proteinExistence type="predicted"/>
<dbReference type="NCBIfam" id="TIGR03756">
    <property type="entry name" value="conj_TIGR03756"/>
    <property type="match status" value="1"/>
</dbReference>
<dbReference type="EMBL" id="CP055904">
    <property type="protein sequence ID" value="QMR41557.1"/>
    <property type="molecule type" value="Genomic_DNA"/>
</dbReference>
<feature type="signal peptide" evidence="1">
    <location>
        <begin position="1"/>
        <end position="20"/>
    </location>
</feature>
<evidence type="ECO:0000256" key="1">
    <source>
        <dbReference type="SAM" id="SignalP"/>
    </source>
</evidence>
<accession>A0AAP9U7L7</accession>
<organism evidence="2 3">
    <name type="scientific">Klebsiella aerogenes</name>
    <name type="common">Enterobacter aerogenes</name>
    <dbReference type="NCBI Taxonomy" id="548"/>
    <lineage>
        <taxon>Bacteria</taxon>
        <taxon>Pseudomonadati</taxon>
        <taxon>Pseudomonadota</taxon>
        <taxon>Gammaproteobacteria</taxon>
        <taxon>Enterobacterales</taxon>
        <taxon>Enterobacteriaceae</taxon>
        <taxon>Klebsiella/Raoultella group</taxon>
        <taxon>Klebsiella</taxon>
    </lineage>
</organism>
<evidence type="ECO:0000313" key="3">
    <source>
        <dbReference type="Proteomes" id="UP000514462"/>
    </source>
</evidence>
<protein>
    <submittedName>
        <fullName evidence="2">TIGR03756 family integrating conjugative element protein</fullName>
    </submittedName>
</protein>
<dbReference type="Pfam" id="PF06834">
    <property type="entry name" value="TraU"/>
    <property type="match status" value="1"/>
</dbReference>